<dbReference type="AlphaFoldDB" id="A0A3P8ZIQ0"/>
<reference evidence="4" key="2">
    <citation type="submission" date="2020-02" db="EMBL/GenBank/DDBJ databases">
        <title>Esox lucius (northern pike) genome, fEsoLuc1, primary haplotype.</title>
        <authorList>
            <person name="Myers G."/>
            <person name="Karagic N."/>
            <person name="Meyer A."/>
            <person name="Pippel M."/>
            <person name="Reichard M."/>
            <person name="Winkler S."/>
            <person name="Tracey A."/>
            <person name="Sims Y."/>
            <person name="Howe K."/>
            <person name="Rhie A."/>
            <person name="Formenti G."/>
            <person name="Durbin R."/>
            <person name="Fedrigo O."/>
            <person name="Jarvis E.D."/>
        </authorList>
    </citation>
    <scope>NUCLEOTIDE SEQUENCE [LARGE SCALE GENOMIC DNA]</scope>
</reference>
<dbReference type="Ensembl" id="ENSELUT00000014018.3">
    <property type="protein sequence ID" value="ENSELUP00000028192.3"/>
    <property type="gene ID" value="ENSELUG00000004671.3"/>
</dbReference>
<dbReference type="InterPro" id="IPR017930">
    <property type="entry name" value="Myb_dom"/>
</dbReference>
<dbReference type="PROSITE" id="PS50090">
    <property type="entry name" value="MYB_LIKE"/>
    <property type="match status" value="1"/>
</dbReference>
<keyword evidence="5" id="KW-1185">Reference proteome</keyword>
<dbReference type="SUPFAM" id="SSF46689">
    <property type="entry name" value="Homeodomain-like"/>
    <property type="match status" value="2"/>
</dbReference>
<dbReference type="GO" id="GO:0006363">
    <property type="term" value="P:termination of RNA polymerase I transcription"/>
    <property type="evidence" value="ECO:0007669"/>
    <property type="project" value="TreeGrafter"/>
</dbReference>
<feature type="compositionally biased region" description="Polar residues" evidence="1">
    <location>
        <begin position="38"/>
        <end position="52"/>
    </location>
</feature>
<sequence>MTEVWMKKKESKKLKNQKKKEKNLDSWKATKKREPEETTMSKNQPKNTQTELRNGGGNCLTVLRLADDPEIIDLRSQHVVTEEEKHTKENRKREDEKLRLIHLNICPDEIELRGIVENTERIFKSKRQEAKLDEGSAAVGDHRSVKKNRCRESDIRVDLAPSISVIDITSSGDTRTFEAGAIGVTDGSHPVMIKTKIQHCRTSPKETGTKHGTSPKETGTKHRTSPKETGTKHRTSPKETGTKHGPSPKETGTKHGPSPKETGTKHGPSPKETGTKHGTSPKETGTKHRTSPKETRTKHRTSSKETGTKHRPSPKETGTKHRPSPKETGTKRRACQTSVKPLSEKEFRYFTELKELVPDIESRSVRAIRCMIKNDLDRFKEFRRKGIPLRTGRFSAQENKQLSRNIDNFLALTGIDSATKLFHTKRFKDDFKTIQKLKHLHEFPKIIADGLARPWCNIYFRGGRKMFDASNYLGRRWFNEDDLKALKKLQNVYGNNWVKISELTGRSETPLRKRFSQMYASLGAWSEPEMKRLLDAVRNHLEVEAEPGGGPVLIRKNKMYMHIPWTEVARSVKTRHRDQCRNKWMGYLNRKMANTQSVYNSAKSFQLKVNLIKALNTLQVEDTAEIDWEVIANTVGDVTPSCAQNHYHKLRLSKVPFWQSMSFCEIIDYLYNTVLPQFEEVLQQVNLEFGESAPGGHPREFFLLSEIFDNDDR</sequence>
<dbReference type="Bgee" id="ENSELUG00000004671">
    <property type="expression patterns" value="Expressed in ovary and 14 other cell types or tissues"/>
</dbReference>
<reference evidence="5" key="1">
    <citation type="journal article" date="2014" name="PLoS ONE">
        <title>The genome and linkage map of the northern pike (Esox lucius): conserved synteny revealed between the salmonid sister group and the Neoteleostei.</title>
        <authorList>
            <person name="Rondeau E.B."/>
            <person name="Minkley D.R."/>
            <person name="Leong J.S."/>
            <person name="Messmer A.M."/>
            <person name="Jantzen J.R."/>
            <person name="von Schalburg K.R."/>
            <person name="Lemon C."/>
            <person name="Bird N.H."/>
            <person name="Koop B.F."/>
        </authorList>
    </citation>
    <scope>NUCLEOTIDE SEQUENCE</scope>
</reference>
<evidence type="ECO:0000313" key="5">
    <source>
        <dbReference type="Proteomes" id="UP000265140"/>
    </source>
</evidence>
<evidence type="ECO:0000256" key="1">
    <source>
        <dbReference type="SAM" id="MobiDB-lite"/>
    </source>
</evidence>
<dbReference type="Gene3D" id="1.10.10.60">
    <property type="entry name" value="Homeodomain-like"/>
    <property type="match status" value="2"/>
</dbReference>
<feature type="compositionally biased region" description="Basic residues" evidence="1">
    <location>
        <begin position="9"/>
        <end position="21"/>
    </location>
</feature>
<dbReference type="PANTHER" id="PTHR46760">
    <property type="entry name" value="TRANSCRIPTION TERMINATION FACTOR 1"/>
    <property type="match status" value="1"/>
</dbReference>
<evidence type="ECO:0000259" key="2">
    <source>
        <dbReference type="PROSITE" id="PS50090"/>
    </source>
</evidence>
<dbReference type="GeneTree" id="ENSGT00940000159729"/>
<gene>
    <name evidence="4" type="primary">MBD4</name>
</gene>
<feature type="domain" description="HTH myb-type" evidence="3">
    <location>
        <begin position="565"/>
        <end position="592"/>
    </location>
</feature>
<dbReference type="PROSITE" id="PS51294">
    <property type="entry name" value="HTH_MYB"/>
    <property type="match status" value="1"/>
</dbReference>
<feature type="region of interest" description="Disordered" evidence="1">
    <location>
        <begin position="198"/>
        <end position="339"/>
    </location>
</feature>
<evidence type="ECO:0000313" key="4">
    <source>
        <dbReference type="Ensembl" id="ENSELUP00000028192.3"/>
    </source>
</evidence>
<dbReference type="InterPro" id="IPR001005">
    <property type="entry name" value="SANT/Myb"/>
</dbReference>
<reference evidence="4" key="3">
    <citation type="submission" date="2025-08" db="UniProtKB">
        <authorList>
            <consortium name="Ensembl"/>
        </authorList>
    </citation>
    <scope>IDENTIFICATION</scope>
</reference>
<dbReference type="Proteomes" id="UP000265140">
    <property type="component" value="Chromosome 4"/>
</dbReference>
<reference evidence="4" key="4">
    <citation type="submission" date="2025-09" db="UniProtKB">
        <authorList>
            <consortium name="Ensembl"/>
        </authorList>
    </citation>
    <scope>IDENTIFICATION</scope>
</reference>
<dbReference type="CDD" id="cd00167">
    <property type="entry name" value="SANT"/>
    <property type="match status" value="1"/>
</dbReference>
<accession>A0A3P8ZIQ0</accession>
<dbReference type="SMART" id="SM00717">
    <property type="entry name" value="SANT"/>
    <property type="match status" value="2"/>
</dbReference>
<dbReference type="PANTHER" id="PTHR46760:SF1">
    <property type="entry name" value="TRANSCRIPTION TERMINATION FACTOR 1"/>
    <property type="match status" value="1"/>
</dbReference>
<feature type="compositionally biased region" description="Basic and acidic residues" evidence="1">
    <location>
        <begin position="302"/>
        <end position="330"/>
    </location>
</feature>
<dbReference type="InterPro" id="IPR053078">
    <property type="entry name" value="TTF1-like"/>
</dbReference>
<dbReference type="GO" id="GO:0005730">
    <property type="term" value="C:nucleolus"/>
    <property type="evidence" value="ECO:0007669"/>
    <property type="project" value="TreeGrafter"/>
</dbReference>
<protein>
    <recommendedName>
        <fullName evidence="6">Myb-like domain-containing protein</fullName>
    </recommendedName>
</protein>
<name>A0A3P8ZIQ0_ESOLU</name>
<feature type="domain" description="Myb-like" evidence="2">
    <location>
        <begin position="523"/>
        <end position="588"/>
    </location>
</feature>
<feature type="compositionally biased region" description="Basic and acidic residues" evidence="1">
    <location>
        <begin position="225"/>
        <end position="242"/>
    </location>
</feature>
<dbReference type="GO" id="GO:0003682">
    <property type="term" value="F:chromatin binding"/>
    <property type="evidence" value="ECO:0007669"/>
    <property type="project" value="TreeGrafter"/>
</dbReference>
<evidence type="ECO:0000259" key="3">
    <source>
        <dbReference type="PROSITE" id="PS51294"/>
    </source>
</evidence>
<proteinExistence type="predicted"/>
<evidence type="ECO:0008006" key="6">
    <source>
        <dbReference type="Google" id="ProtNLM"/>
    </source>
</evidence>
<organism evidence="4 5">
    <name type="scientific">Esox lucius</name>
    <name type="common">Northern pike</name>
    <dbReference type="NCBI Taxonomy" id="8010"/>
    <lineage>
        <taxon>Eukaryota</taxon>
        <taxon>Metazoa</taxon>
        <taxon>Chordata</taxon>
        <taxon>Craniata</taxon>
        <taxon>Vertebrata</taxon>
        <taxon>Euteleostomi</taxon>
        <taxon>Actinopterygii</taxon>
        <taxon>Neopterygii</taxon>
        <taxon>Teleostei</taxon>
        <taxon>Protacanthopterygii</taxon>
        <taxon>Esociformes</taxon>
        <taxon>Esocidae</taxon>
        <taxon>Esox</taxon>
    </lineage>
</organism>
<dbReference type="OMA" id="DLHQVQT"/>
<feature type="region of interest" description="Disordered" evidence="1">
    <location>
        <begin position="1"/>
        <end position="55"/>
    </location>
</feature>
<dbReference type="InterPro" id="IPR009057">
    <property type="entry name" value="Homeodomain-like_sf"/>
</dbReference>